<keyword evidence="3" id="KW-1185">Reference proteome</keyword>
<evidence type="ECO:0000313" key="2">
    <source>
        <dbReference type="EMBL" id="MDF0602260.1"/>
    </source>
</evidence>
<dbReference type="EMBL" id="JARGYC010000045">
    <property type="protein sequence ID" value="MDF0602260.1"/>
    <property type="molecule type" value="Genomic_DNA"/>
</dbReference>
<comment type="caution">
    <text evidence="2">The sequence shown here is derived from an EMBL/GenBank/DDBJ whole genome shotgun (WGS) entry which is preliminary data.</text>
</comment>
<keyword evidence="1" id="KW-1133">Transmembrane helix</keyword>
<keyword evidence="1" id="KW-0472">Membrane</keyword>
<reference evidence="2" key="1">
    <citation type="submission" date="2023-03" db="EMBL/GenBank/DDBJ databases">
        <title>Multiphase analysis and comparison of six strains from genera Psychromarinibacter, Lutimaribacter, and Maritimibacter, including a novel species: Psychromarinibacter sediminicola sp. nov.</title>
        <authorList>
            <person name="Wang Y.-H."/>
            <person name="Ye M.-Q."/>
            <person name="Du Z.-J."/>
        </authorList>
    </citation>
    <scope>NUCLEOTIDE SEQUENCE</scope>
    <source>
        <strain evidence="2">C21-152</strain>
    </source>
</reference>
<dbReference type="Proteomes" id="UP001220964">
    <property type="component" value="Unassembled WGS sequence"/>
</dbReference>
<keyword evidence="1" id="KW-0812">Transmembrane</keyword>
<evidence type="ECO:0000313" key="3">
    <source>
        <dbReference type="Proteomes" id="UP001220964"/>
    </source>
</evidence>
<feature type="transmembrane region" description="Helical" evidence="1">
    <location>
        <begin position="21"/>
        <end position="39"/>
    </location>
</feature>
<gene>
    <name evidence="2" type="ORF">P1J78_16085</name>
</gene>
<name>A0AAE3TB38_9RHOB</name>
<accession>A0AAE3TB38</accession>
<dbReference type="RefSeq" id="WP_275568390.1">
    <property type="nucleotide sequence ID" value="NZ_JARGYC010000045.1"/>
</dbReference>
<proteinExistence type="predicted"/>
<organism evidence="2 3">
    <name type="scientific">Psychromarinibacter sediminicola</name>
    <dbReference type="NCBI Taxonomy" id="3033385"/>
    <lineage>
        <taxon>Bacteria</taxon>
        <taxon>Pseudomonadati</taxon>
        <taxon>Pseudomonadota</taxon>
        <taxon>Alphaproteobacteria</taxon>
        <taxon>Rhodobacterales</taxon>
        <taxon>Paracoccaceae</taxon>
        <taxon>Psychromarinibacter</taxon>
    </lineage>
</organism>
<sequence length="41" mass="4378">MHSIRSGYRGLSLLANLNWDRLLFAGGAVVALFAAAFVVSL</sequence>
<dbReference type="AlphaFoldDB" id="A0AAE3TB38"/>
<evidence type="ECO:0000256" key="1">
    <source>
        <dbReference type="SAM" id="Phobius"/>
    </source>
</evidence>
<protein>
    <submittedName>
        <fullName evidence="2">Uncharacterized protein</fullName>
    </submittedName>
</protein>